<comment type="similarity">
    <text evidence="1">Belongs to the LytR/CpsA/Psr (LCP) family.</text>
</comment>
<evidence type="ECO:0000256" key="2">
    <source>
        <dbReference type="SAM" id="MobiDB-lite"/>
    </source>
</evidence>
<proteinExistence type="inferred from homology"/>
<evidence type="ECO:0000256" key="3">
    <source>
        <dbReference type="SAM" id="Phobius"/>
    </source>
</evidence>
<evidence type="ECO:0000259" key="4">
    <source>
        <dbReference type="Pfam" id="PF03816"/>
    </source>
</evidence>
<keyword evidence="3" id="KW-1133">Transmembrane helix</keyword>
<dbReference type="NCBIfam" id="TIGR00350">
    <property type="entry name" value="lytR_cpsA_psr"/>
    <property type="match status" value="1"/>
</dbReference>
<dbReference type="Gene3D" id="3.40.630.190">
    <property type="entry name" value="LCP protein"/>
    <property type="match status" value="1"/>
</dbReference>
<dbReference type="PANTHER" id="PTHR33392:SF6">
    <property type="entry name" value="POLYISOPRENYL-TEICHOIC ACID--PEPTIDOGLYCAN TEICHOIC ACID TRANSFERASE TAGU"/>
    <property type="match status" value="1"/>
</dbReference>
<dbReference type="Pfam" id="PF03816">
    <property type="entry name" value="LytR_cpsA_psr"/>
    <property type="match status" value="1"/>
</dbReference>
<dbReference type="EMBL" id="BSRI01000002">
    <property type="protein sequence ID" value="GLV58645.1"/>
    <property type="molecule type" value="Genomic_DNA"/>
</dbReference>
<organism evidence="5 6">
    <name type="scientific">Dictyobacter halimunensis</name>
    <dbReference type="NCBI Taxonomy" id="3026934"/>
    <lineage>
        <taxon>Bacteria</taxon>
        <taxon>Bacillati</taxon>
        <taxon>Chloroflexota</taxon>
        <taxon>Ktedonobacteria</taxon>
        <taxon>Ktedonobacterales</taxon>
        <taxon>Dictyobacteraceae</taxon>
        <taxon>Dictyobacter</taxon>
    </lineage>
</organism>
<feature type="compositionally biased region" description="Polar residues" evidence="2">
    <location>
        <begin position="38"/>
        <end position="60"/>
    </location>
</feature>
<keyword evidence="3" id="KW-0812">Transmembrane</keyword>
<dbReference type="PANTHER" id="PTHR33392">
    <property type="entry name" value="POLYISOPRENYL-TEICHOIC ACID--PEPTIDOGLYCAN TEICHOIC ACID TRANSFERASE TAGU"/>
    <property type="match status" value="1"/>
</dbReference>
<feature type="region of interest" description="Disordered" evidence="2">
    <location>
        <begin position="1"/>
        <end position="60"/>
    </location>
</feature>
<sequence length="481" mass="52424">MTTPSSEEHSYTETEPAIPETPPPDTASAEAPEEKNVVDQSTPSNAETAGENDVTSQPNRRITVDLKGSHIASQPNRRITVDLKGAHLANQADDLNEATPEPGPSATAVQAIQKKVLPRLAKVLLIALAILLVLGGGSASAAYYYYKTTIQKPLNQIIRPVTRSKQETTPLPTSTTTNGSSDLVMGKSWNILLLGSDNDQKYIFPNVLTQVMMVVHIDTVKNTVTMVSIPRDSWVSVPDGMGMHKIDQAFSLGVQESGKFEDGVRLARQTVEQDYGIHIDRYAWVGLDGFAKIIDTLHGIDINVDHPVVDDAYPNDVGASSDPNDHNAYKRLYLSPGPQHLNGQEALEYVRSRHSDLVGDLGRTQRQQEVLEALKLKFNVSTLLQNFSSLLNDLSGSVYTDFNENEMLAFANYGRTLLNKPIDHLTLGTGQGSQNYGDLATIYDPSLEANQDVVIPHCDAIQPAINRIFGLGSAQSCRVNG</sequence>
<name>A0ABQ6G1K4_9CHLR</name>
<protein>
    <recommendedName>
        <fullName evidence="4">Cell envelope-related transcriptional attenuator domain-containing protein</fullName>
    </recommendedName>
</protein>
<feature type="transmembrane region" description="Helical" evidence="3">
    <location>
        <begin position="123"/>
        <end position="146"/>
    </location>
</feature>
<dbReference type="InterPro" id="IPR050922">
    <property type="entry name" value="LytR/CpsA/Psr_CW_biosynth"/>
</dbReference>
<dbReference type="InterPro" id="IPR004474">
    <property type="entry name" value="LytR_CpsA_psr"/>
</dbReference>
<evidence type="ECO:0000313" key="6">
    <source>
        <dbReference type="Proteomes" id="UP001344906"/>
    </source>
</evidence>
<feature type="compositionally biased region" description="Basic and acidic residues" evidence="2">
    <location>
        <begin position="1"/>
        <end position="12"/>
    </location>
</feature>
<feature type="domain" description="Cell envelope-related transcriptional attenuator" evidence="4">
    <location>
        <begin position="209"/>
        <end position="375"/>
    </location>
</feature>
<keyword evidence="6" id="KW-1185">Reference proteome</keyword>
<keyword evidence="3" id="KW-0472">Membrane</keyword>
<evidence type="ECO:0000256" key="1">
    <source>
        <dbReference type="ARBA" id="ARBA00006068"/>
    </source>
</evidence>
<comment type="caution">
    <text evidence="5">The sequence shown here is derived from an EMBL/GenBank/DDBJ whole genome shotgun (WGS) entry which is preliminary data.</text>
</comment>
<evidence type="ECO:0000313" key="5">
    <source>
        <dbReference type="EMBL" id="GLV58645.1"/>
    </source>
</evidence>
<accession>A0ABQ6G1K4</accession>
<dbReference type="Proteomes" id="UP001344906">
    <property type="component" value="Unassembled WGS sequence"/>
</dbReference>
<reference evidence="5 6" key="1">
    <citation type="submission" date="2023-02" db="EMBL/GenBank/DDBJ databases">
        <title>Dictyobacter halimunensis sp. nov., a new member of the class Ktedonobacteria from forest soil in a geothermal area.</title>
        <authorList>
            <person name="Rachmania M.K."/>
            <person name="Ningsih F."/>
            <person name="Sakai Y."/>
            <person name="Yabe S."/>
            <person name="Yokota A."/>
            <person name="Sjamsuridzal W."/>
        </authorList>
    </citation>
    <scope>NUCLEOTIDE SEQUENCE [LARGE SCALE GENOMIC DNA]</scope>
    <source>
        <strain evidence="5 6">S3.2.2.5</strain>
    </source>
</reference>
<dbReference type="RefSeq" id="WP_338254927.1">
    <property type="nucleotide sequence ID" value="NZ_BSRI01000002.1"/>
</dbReference>
<gene>
    <name evidence="5" type="ORF">KDH_54750</name>
</gene>